<dbReference type="CDD" id="cd03694">
    <property type="entry name" value="GTPBP_II"/>
    <property type="match status" value="1"/>
</dbReference>
<dbReference type="Gene3D" id="2.40.30.10">
    <property type="entry name" value="Translation factors"/>
    <property type="match status" value="1"/>
</dbReference>
<dbReference type="InterPro" id="IPR035531">
    <property type="entry name" value="GTPBP1-like"/>
</dbReference>
<dbReference type="FunFam" id="3.40.50.300:FF:000091">
    <property type="entry name" value="Probable GTP-binding protein 1"/>
    <property type="match status" value="1"/>
</dbReference>
<evidence type="ECO:0000256" key="2">
    <source>
        <dbReference type="ARBA" id="ARBA00007249"/>
    </source>
</evidence>
<dbReference type="PANTHER" id="PTHR43721:SF3">
    <property type="entry name" value="GTP-BINDING PROTEIN 2"/>
    <property type="match status" value="1"/>
</dbReference>
<feature type="region of interest" description="Disordered" evidence="5">
    <location>
        <begin position="1"/>
        <end position="20"/>
    </location>
</feature>
<sequence>MPLGTNRKTEIERSRTQHNTSHFSELKEVDALFTQKWGFQGQKKDFQGNYLLHYFLMDSLLGLFDPSEDNNLDGDNLPPEPQLGNIEYKLKLLNPSRTRFQHLVTQLKWRLREGGGEAIYEIGVEDSGLLAGLPSYEMDASLKTLSLMAAELGATTTILREREVGCARKVTEVLVRKVPADQHMIEVRVAVMGSADAGKSTLVGVLTEGQLDNGRGRARLNTFRHLHEVRSGRTSSISHATLGFDSKGKILSCYDLECGEDLHCTKLISLLDLAGHRKYLRTTVQAVSGYRPHQAMLVVSSQSGVVGMTREHVAISSALDVPMFVVITKTDLGRPQSTVDQLSALLTSPGVRKIPMVIKTEDDVMTACSGQVREEVVPIFQVSCVTGEGLDLLAKYLHVMPPGCGTREKERLDQELPEFQIDEIFRVADVGTVVGGLLTKGVITEQTELLVGPDDCGAFTPVKIQSVHRNKTPCRAVHSTQSASLALIPPLGTLRAGMVLISPLEEPTASFFFQATVRVLYHATGIHPGFQTTVHIGNIRQTAVIEGIMSYNTLHTNDRASVLFRFVRHPECVRPGARLLFREGPTKGIGTVTQVFPVTPPTSGSSSPCGDASAPGDGDKSNNNSAA</sequence>
<keyword evidence="7" id="KW-1185">Reference proteome</keyword>
<keyword evidence="3" id="KW-0547">Nucleotide-binding</keyword>
<evidence type="ECO:0000256" key="4">
    <source>
        <dbReference type="ARBA" id="ARBA00023134"/>
    </source>
</evidence>
<evidence type="ECO:0000256" key="3">
    <source>
        <dbReference type="ARBA" id="ARBA00022741"/>
    </source>
</evidence>
<evidence type="ECO:0000256" key="1">
    <source>
        <dbReference type="ARBA" id="ARBA00004496"/>
    </source>
</evidence>
<dbReference type="GO" id="GO:0003746">
    <property type="term" value="F:translation elongation factor activity"/>
    <property type="evidence" value="ECO:0007669"/>
    <property type="project" value="TreeGrafter"/>
</dbReference>
<dbReference type="SUPFAM" id="SSF50465">
    <property type="entry name" value="EF-Tu/eEF-1alpha/eIF2-gamma C-terminal domain"/>
    <property type="match status" value="1"/>
</dbReference>
<accession>A0A6A4J6G2</accession>
<dbReference type="GO" id="GO:0005737">
    <property type="term" value="C:cytoplasm"/>
    <property type="evidence" value="ECO:0007669"/>
    <property type="project" value="UniProtKB-SubCell"/>
</dbReference>
<dbReference type="InterPro" id="IPR027417">
    <property type="entry name" value="P-loop_NTPase"/>
</dbReference>
<evidence type="ECO:0000313" key="7">
    <source>
        <dbReference type="Proteomes" id="UP000466442"/>
    </source>
</evidence>
<dbReference type="Pfam" id="PF00009">
    <property type="entry name" value="GTP_EFTU"/>
    <property type="match status" value="1"/>
</dbReference>
<dbReference type="Gene3D" id="3.40.50.300">
    <property type="entry name" value="P-loop containing nucleotide triphosphate hydrolases"/>
    <property type="match status" value="1"/>
</dbReference>
<name>A0A6A4J6G2_APOLU</name>
<proteinExistence type="inferred from homology"/>
<keyword evidence="4" id="KW-0342">GTP-binding</keyword>
<dbReference type="InterPro" id="IPR009000">
    <property type="entry name" value="Transl_B-barrel_sf"/>
</dbReference>
<dbReference type="PROSITE" id="PS51722">
    <property type="entry name" value="G_TR_2"/>
    <property type="match status" value="1"/>
</dbReference>
<dbReference type="EMBL" id="WIXP02000010">
    <property type="protein sequence ID" value="KAF6203712.1"/>
    <property type="molecule type" value="Genomic_DNA"/>
</dbReference>
<dbReference type="CDD" id="cd03708">
    <property type="entry name" value="GTPBP_III"/>
    <property type="match status" value="1"/>
</dbReference>
<evidence type="ECO:0000256" key="5">
    <source>
        <dbReference type="SAM" id="MobiDB-lite"/>
    </source>
</evidence>
<dbReference type="GO" id="GO:0003924">
    <property type="term" value="F:GTPase activity"/>
    <property type="evidence" value="ECO:0007669"/>
    <property type="project" value="InterPro"/>
</dbReference>
<dbReference type="FunFam" id="2.40.30.10:FF:000014">
    <property type="entry name" value="Probable GTP-binding protein 1"/>
    <property type="match status" value="1"/>
</dbReference>
<dbReference type="GO" id="GO:0005525">
    <property type="term" value="F:GTP binding"/>
    <property type="evidence" value="ECO:0007669"/>
    <property type="project" value="UniProtKB-KW"/>
</dbReference>
<dbReference type="SUPFAM" id="SSF52540">
    <property type="entry name" value="P-loop containing nucleoside triphosphate hydrolases"/>
    <property type="match status" value="1"/>
</dbReference>
<comment type="similarity">
    <text evidence="2">Belongs to the TRAFAC class translation factor GTPase superfamily. Classic translation factor GTPase family. EF-Tu/EF-1A subfamily.</text>
</comment>
<dbReference type="InterPro" id="IPR009001">
    <property type="entry name" value="Transl_elong_EF1A/Init_IF2_C"/>
</dbReference>
<comment type="subcellular location">
    <subcellularLocation>
        <location evidence="1">Cytoplasm</location>
    </subcellularLocation>
</comment>
<organism evidence="6 7">
    <name type="scientific">Apolygus lucorum</name>
    <name type="common">Small green plant bug</name>
    <name type="synonym">Lygocoris lucorum</name>
    <dbReference type="NCBI Taxonomy" id="248454"/>
    <lineage>
        <taxon>Eukaryota</taxon>
        <taxon>Metazoa</taxon>
        <taxon>Ecdysozoa</taxon>
        <taxon>Arthropoda</taxon>
        <taxon>Hexapoda</taxon>
        <taxon>Insecta</taxon>
        <taxon>Pterygota</taxon>
        <taxon>Neoptera</taxon>
        <taxon>Paraneoptera</taxon>
        <taxon>Hemiptera</taxon>
        <taxon>Heteroptera</taxon>
        <taxon>Panheteroptera</taxon>
        <taxon>Cimicomorpha</taxon>
        <taxon>Miridae</taxon>
        <taxon>Mirini</taxon>
        <taxon>Apolygus</taxon>
    </lineage>
</organism>
<feature type="region of interest" description="Disordered" evidence="5">
    <location>
        <begin position="596"/>
        <end position="627"/>
    </location>
</feature>
<dbReference type="InterPro" id="IPR050055">
    <property type="entry name" value="EF-Tu_GTPase"/>
</dbReference>
<comment type="caution">
    <text evidence="6">The sequence shown here is derived from an EMBL/GenBank/DDBJ whole genome shotgun (WGS) entry which is preliminary data.</text>
</comment>
<reference evidence="6" key="1">
    <citation type="journal article" date="2021" name="Mol. Ecol. Resour.">
        <title>Apolygus lucorum genome provides insights into omnivorousness and mesophyll feeding.</title>
        <authorList>
            <person name="Liu Y."/>
            <person name="Liu H."/>
            <person name="Wang H."/>
            <person name="Huang T."/>
            <person name="Liu B."/>
            <person name="Yang B."/>
            <person name="Yin L."/>
            <person name="Li B."/>
            <person name="Zhang Y."/>
            <person name="Zhang S."/>
            <person name="Jiang F."/>
            <person name="Zhang X."/>
            <person name="Ren Y."/>
            <person name="Wang B."/>
            <person name="Wang S."/>
            <person name="Lu Y."/>
            <person name="Wu K."/>
            <person name="Fan W."/>
            <person name="Wang G."/>
        </authorList>
    </citation>
    <scope>NUCLEOTIDE SEQUENCE</scope>
    <source>
        <strain evidence="6">12Hb</strain>
    </source>
</reference>
<dbReference type="SUPFAM" id="SSF50447">
    <property type="entry name" value="Translation proteins"/>
    <property type="match status" value="1"/>
</dbReference>
<protein>
    <submittedName>
        <fullName evidence="6">Uncharacterized protein</fullName>
    </submittedName>
</protein>
<feature type="compositionally biased region" description="Low complexity" evidence="5">
    <location>
        <begin position="596"/>
        <end position="608"/>
    </location>
</feature>
<dbReference type="PANTHER" id="PTHR43721">
    <property type="entry name" value="ELONGATION FACTOR TU-RELATED"/>
    <property type="match status" value="1"/>
</dbReference>
<dbReference type="InterPro" id="IPR000795">
    <property type="entry name" value="T_Tr_GTP-bd_dom"/>
</dbReference>
<gene>
    <name evidence="6" type="ORF">GE061_002045</name>
</gene>
<evidence type="ECO:0000313" key="6">
    <source>
        <dbReference type="EMBL" id="KAF6203712.1"/>
    </source>
</evidence>
<dbReference type="OrthoDB" id="248233at2759"/>
<dbReference type="AlphaFoldDB" id="A0A6A4J6G2"/>
<dbReference type="CDD" id="cd04165">
    <property type="entry name" value="GTPBP1_like"/>
    <property type="match status" value="1"/>
</dbReference>
<dbReference type="Proteomes" id="UP000466442">
    <property type="component" value="Unassembled WGS sequence"/>
</dbReference>